<gene>
    <name evidence="2" type="ORF">DI536_27770</name>
</gene>
<dbReference type="Proteomes" id="UP000249061">
    <property type="component" value="Unassembled WGS sequence"/>
</dbReference>
<feature type="transmembrane region" description="Helical" evidence="1">
    <location>
        <begin position="116"/>
        <end position="135"/>
    </location>
</feature>
<dbReference type="AlphaFoldDB" id="A0A2W5T3H5"/>
<feature type="transmembrane region" description="Helical" evidence="1">
    <location>
        <begin position="213"/>
        <end position="236"/>
    </location>
</feature>
<feature type="transmembrane region" description="Helical" evidence="1">
    <location>
        <begin position="179"/>
        <end position="201"/>
    </location>
</feature>
<evidence type="ECO:0008006" key="4">
    <source>
        <dbReference type="Google" id="ProtNLM"/>
    </source>
</evidence>
<keyword evidence="1" id="KW-1133">Transmembrane helix</keyword>
<evidence type="ECO:0000313" key="2">
    <source>
        <dbReference type="EMBL" id="PZR07453.1"/>
    </source>
</evidence>
<proteinExistence type="predicted"/>
<keyword evidence="1" id="KW-0812">Transmembrane</keyword>
<organism evidence="2 3">
    <name type="scientific">Archangium gephyra</name>
    <dbReference type="NCBI Taxonomy" id="48"/>
    <lineage>
        <taxon>Bacteria</taxon>
        <taxon>Pseudomonadati</taxon>
        <taxon>Myxococcota</taxon>
        <taxon>Myxococcia</taxon>
        <taxon>Myxococcales</taxon>
        <taxon>Cystobacterineae</taxon>
        <taxon>Archangiaceae</taxon>
        <taxon>Archangium</taxon>
    </lineage>
</organism>
<feature type="transmembrane region" description="Helical" evidence="1">
    <location>
        <begin position="74"/>
        <end position="96"/>
    </location>
</feature>
<accession>A0A2W5T3H5</accession>
<evidence type="ECO:0000256" key="1">
    <source>
        <dbReference type="SAM" id="Phobius"/>
    </source>
</evidence>
<feature type="transmembrane region" description="Helical" evidence="1">
    <location>
        <begin position="140"/>
        <end position="159"/>
    </location>
</feature>
<feature type="transmembrane region" description="Helical" evidence="1">
    <location>
        <begin position="40"/>
        <end position="62"/>
    </location>
</feature>
<sequence>MKRVLGVALVLVSALFLVRMASRDWATVQASTWRFEPRWVSAALVTQVAVLALGMFGWAQVLRLTDAVSPGLLVLWRLWSLASLARFVPGAVWQFVAADRLAANQGLARRVWSQSLAVHLGFSLAGAGVVAVLALPRWAWWLGALALVCVHPRVVRLMLQVFAKVTRQEPLRWHAGFRHGVALLLLAAAGWALSGLGLTMLLHALGRDEVPRLVALGANAGSWLAGVVVVFAPSGLGVRELVTAWSLAPWVGEGDAVLLSAAARLWSLAAELLAAALASVLVSARRSASGS</sequence>
<reference evidence="2 3" key="1">
    <citation type="submission" date="2017-08" db="EMBL/GenBank/DDBJ databases">
        <title>Infants hospitalized years apart are colonized by the same room-sourced microbial strains.</title>
        <authorList>
            <person name="Brooks B."/>
            <person name="Olm M.R."/>
            <person name="Firek B.A."/>
            <person name="Baker R."/>
            <person name="Thomas B.C."/>
            <person name="Morowitz M.J."/>
            <person name="Banfield J.F."/>
        </authorList>
    </citation>
    <scope>NUCLEOTIDE SEQUENCE [LARGE SCALE GENOMIC DNA]</scope>
    <source>
        <strain evidence="2">S2_003_000_R2_14</strain>
    </source>
</reference>
<dbReference type="EMBL" id="QFQP01000031">
    <property type="protein sequence ID" value="PZR07453.1"/>
    <property type="molecule type" value="Genomic_DNA"/>
</dbReference>
<comment type="caution">
    <text evidence="2">The sequence shown here is derived from an EMBL/GenBank/DDBJ whole genome shotgun (WGS) entry which is preliminary data.</text>
</comment>
<keyword evidence="1" id="KW-0472">Membrane</keyword>
<protein>
    <recommendedName>
        <fullName evidence="4">Lysylphosphatidylglycerol synthase-like protein</fullName>
    </recommendedName>
</protein>
<evidence type="ECO:0000313" key="3">
    <source>
        <dbReference type="Proteomes" id="UP000249061"/>
    </source>
</evidence>
<name>A0A2W5T3H5_9BACT</name>